<evidence type="ECO:0000313" key="2">
    <source>
        <dbReference type="EMBL" id="CAG8743615.1"/>
    </source>
</evidence>
<evidence type="ECO:0000313" key="3">
    <source>
        <dbReference type="Proteomes" id="UP000789508"/>
    </source>
</evidence>
<name>A0A9N9IPU1_9GLOM</name>
<protein>
    <submittedName>
        <fullName evidence="2">4683_t:CDS:1</fullName>
    </submittedName>
</protein>
<dbReference type="Proteomes" id="UP000789508">
    <property type="component" value="Unassembled WGS sequence"/>
</dbReference>
<dbReference type="EMBL" id="CAJVPS010036607">
    <property type="protein sequence ID" value="CAG8743615.1"/>
    <property type="molecule type" value="Genomic_DNA"/>
</dbReference>
<keyword evidence="3" id="KW-1185">Reference proteome</keyword>
<feature type="non-terminal residue" evidence="2">
    <location>
        <position position="148"/>
    </location>
</feature>
<evidence type="ECO:0000256" key="1">
    <source>
        <dbReference type="SAM" id="MobiDB-lite"/>
    </source>
</evidence>
<accession>A0A9N9IPU1</accession>
<sequence>LKRLFHKHIDPYVVQWQPKNNRMHKRHYEGEVDMTGMPPPDCPRCALSEDALNIFNLSDPEFDADFSTGDEDLCKKKKAKKSGSAGAEKSSKGSKRKERDDDDRKEIDDDDRNKRDDDDRIILYKRRKKDDNTSPLPNIRDLAATWFN</sequence>
<dbReference type="AlphaFoldDB" id="A0A9N9IPU1"/>
<reference evidence="2" key="1">
    <citation type="submission" date="2021-06" db="EMBL/GenBank/DDBJ databases">
        <authorList>
            <person name="Kallberg Y."/>
            <person name="Tangrot J."/>
            <person name="Rosling A."/>
        </authorList>
    </citation>
    <scope>NUCLEOTIDE SEQUENCE</scope>
    <source>
        <strain evidence="2">FL130A</strain>
    </source>
</reference>
<feature type="region of interest" description="Disordered" evidence="1">
    <location>
        <begin position="75"/>
        <end position="148"/>
    </location>
</feature>
<feature type="compositionally biased region" description="Basic and acidic residues" evidence="1">
    <location>
        <begin position="97"/>
        <end position="122"/>
    </location>
</feature>
<gene>
    <name evidence="2" type="ORF">ALEPTO_LOCUS13050</name>
</gene>
<organism evidence="2 3">
    <name type="scientific">Ambispora leptoticha</name>
    <dbReference type="NCBI Taxonomy" id="144679"/>
    <lineage>
        <taxon>Eukaryota</taxon>
        <taxon>Fungi</taxon>
        <taxon>Fungi incertae sedis</taxon>
        <taxon>Mucoromycota</taxon>
        <taxon>Glomeromycotina</taxon>
        <taxon>Glomeromycetes</taxon>
        <taxon>Archaeosporales</taxon>
        <taxon>Ambisporaceae</taxon>
        <taxon>Ambispora</taxon>
    </lineage>
</organism>
<feature type="non-terminal residue" evidence="2">
    <location>
        <position position="1"/>
    </location>
</feature>
<comment type="caution">
    <text evidence="2">The sequence shown here is derived from an EMBL/GenBank/DDBJ whole genome shotgun (WGS) entry which is preliminary data.</text>
</comment>
<proteinExistence type="predicted"/>